<dbReference type="Proteomes" id="UP000279833">
    <property type="component" value="Unassembled WGS sequence"/>
</dbReference>
<evidence type="ECO:0000313" key="2">
    <source>
        <dbReference type="Proteomes" id="UP000279833"/>
    </source>
</evidence>
<name>A0A183KTJ9_9TREM</name>
<proteinExistence type="predicted"/>
<dbReference type="AlphaFoldDB" id="A0A183KTJ9"/>
<keyword evidence="2" id="KW-1185">Reference proteome</keyword>
<sequence>MERFSKLVLLNSQPSSLFQGNNLLHLLHDVQTSENLEYFQARDVILCVGNAISSCPDNALQQKDLLLSISVAACDVVQKFLVRMLEIVLNNNSDLVGRFDVLTSLNSMLSGIPSTKRNCLWNDRSLRSAISNFGAGLRDLGDFDLQAHSSALLLRLVPREIQRQFASTYIIREFPTIAQEFSNIGGVNFEFVSVNARNYSVTIGSQARDF</sequence>
<gene>
    <name evidence="1" type="ORF">SCUD_LOCUS18389</name>
</gene>
<reference evidence="3" key="1">
    <citation type="submission" date="2016-06" db="UniProtKB">
        <authorList>
            <consortium name="WormBaseParasite"/>
        </authorList>
    </citation>
    <scope>IDENTIFICATION</scope>
</reference>
<organism evidence="3">
    <name type="scientific">Schistosoma curassoni</name>
    <dbReference type="NCBI Taxonomy" id="6186"/>
    <lineage>
        <taxon>Eukaryota</taxon>
        <taxon>Metazoa</taxon>
        <taxon>Spiralia</taxon>
        <taxon>Lophotrochozoa</taxon>
        <taxon>Platyhelminthes</taxon>
        <taxon>Trematoda</taxon>
        <taxon>Digenea</taxon>
        <taxon>Strigeidida</taxon>
        <taxon>Schistosomatoidea</taxon>
        <taxon>Schistosomatidae</taxon>
        <taxon>Schistosoma</taxon>
    </lineage>
</organism>
<protein>
    <submittedName>
        <fullName evidence="3">DUF4704 domain-containing protein</fullName>
    </submittedName>
</protein>
<evidence type="ECO:0000313" key="3">
    <source>
        <dbReference type="WBParaSite" id="SCUD_0001839201-mRNA-1"/>
    </source>
</evidence>
<dbReference type="WBParaSite" id="SCUD_0001839201-mRNA-1">
    <property type="protein sequence ID" value="SCUD_0001839201-mRNA-1"/>
    <property type="gene ID" value="SCUD_0001839201"/>
</dbReference>
<accession>A0A183KTJ9</accession>
<reference evidence="1 2" key="2">
    <citation type="submission" date="2018-11" db="EMBL/GenBank/DDBJ databases">
        <authorList>
            <consortium name="Pathogen Informatics"/>
        </authorList>
    </citation>
    <scope>NUCLEOTIDE SEQUENCE [LARGE SCALE GENOMIC DNA]</scope>
    <source>
        <strain evidence="1">Dakar</strain>
        <strain evidence="2">Dakar, Senegal</strain>
    </source>
</reference>
<dbReference type="EMBL" id="UZAK01040956">
    <property type="protein sequence ID" value="VDP65650.1"/>
    <property type="molecule type" value="Genomic_DNA"/>
</dbReference>
<evidence type="ECO:0000313" key="1">
    <source>
        <dbReference type="EMBL" id="VDP65650.1"/>
    </source>
</evidence>